<dbReference type="PANTHER" id="PTHR14131">
    <property type="entry name" value="ANOSMIN"/>
    <property type="match status" value="1"/>
</dbReference>
<dbReference type="InterPro" id="IPR036116">
    <property type="entry name" value="FN3_sf"/>
</dbReference>
<accession>A0A7R9PH28</accession>
<evidence type="ECO:0000259" key="2">
    <source>
        <dbReference type="PROSITE" id="PS50853"/>
    </source>
</evidence>
<dbReference type="GO" id="GO:0009986">
    <property type="term" value="C:cell surface"/>
    <property type="evidence" value="ECO:0007669"/>
    <property type="project" value="TreeGrafter"/>
</dbReference>
<evidence type="ECO:0000259" key="3">
    <source>
        <dbReference type="PROSITE" id="PS51390"/>
    </source>
</evidence>
<dbReference type="GO" id="GO:0030414">
    <property type="term" value="F:peptidase inhibitor activity"/>
    <property type="evidence" value="ECO:0007669"/>
    <property type="project" value="InterPro"/>
</dbReference>
<organism evidence="4">
    <name type="scientific">Timema genevievae</name>
    <name type="common">Walking stick</name>
    <dbReference type="NCBI Taxonomy" id="629358"/>
    <lineage>
        <taxon>Eukaryota</taxon>
        <taxon>Metazoa</taxon>
        <taxon>Ecdysozoa</taxon>
        <taxon>Arthropoda</taxon>
        <taxon>Hexapoda</taxon>
        <taxon>Insecta</taxon>
        <taxon>Pterygota</taxon>
        <taxon>Neoptera</taxon>
        <taxon>Polyneoptera</taxon>
        <taxon>Phasmatodea</taxon>
        <taxon>Timematodea</taxon>
        <taxon>Timematoidea</taxon>
        <taxon>Timematidae</taxon>
        <taxon>Timema</taxon>
    </lineage>
</organism>
<dbReference type="InterPro" id="IPR008197">
    <property type="entry name" value="WAP_dom"/>
</dbReference>
<gene>
    <name evidence="4" type="ORF">TGEB3V08_LOCUS1025</name>
</gene>
<feature type="domain" description="WAP" evidence="3">
    <location>
        <begin position="42"/>
        <end position="91"/>
    </location>
</feature>
<dbReference type="Pfam" id="PF00095">
    <property type="entry name" value="WAP"/>
    <property type="match status" value="1"/>
</dbReference>
<dbReference type="SMART" id="SM00060">
    <property type="entry name" value="FN3"/>
    <property type="match status" value="2"/>
</dbReference>
<dbReference type="CDD" id="cd00063">
    <property type="entry name" value="FN3"/>
    <property type="match status" value="2"/>
</dbReference>
<dbReference type="SUPFAM" id="SSF57256">
    <property type="entry name" value="Elafin-like"/>
    <property type="match status" value="1"/>
</dbReference>
<evidence type="ECO:0000256" key="1">
    <source>
        <dbReference type="SAM" id="MobiDB-lite"/>
    </source>
</evidence>
<dbReference type="InterPro" id="IPR003961">
    <property type="entry name" value="FN3_dom"/>
</dbReference>
<dbReference type="InterPro" id="IPR036645">
    <property type="entry name" value="Elafin-like_sf"/>
</dbReference>
<dbReference type="SMART" id="SM00217">
    <property type="entry name" value="WAP"/>
    <property type="match status" value="1"/>
</dbReference>
<dbReference type="PROSITE" id="PS51390">
    <property type="entry name" value="WAP"/>
    <property type="match status" value="1"/>
</dbReference>
<dbReference type="Gene3D" id="2.60.40.10">
    <property type="entry name" value="Immunoglobulins"/>
    <property type="match status" value="2"/>
</dbReference>
<dbReference type="EMBL" id="OE839318">
    <property type="protein sequence ID" value="CAD7586728.1"/>
    <property type="molecule type" value="Genomic_DNA"/>
</dbReference>
<protein>
    <recommendedName>
        <fullName evidence="5">Anosmin-1</fullName>
    </recommendedName>
</protein>
<dbReference type="CDD" id="cd00199">
    <property type="entry name" value="WAP"/>
    <property type="match status" value="1"/>
</dbReference>
<evidence type="ECO:0008006" key="5">
    <source>
        <dbReference type="Google" id="ProtNLM"/>
    </source>
</evidence>
<proteinExistence type="predicted"/>
<dbReference type="Gene3D" id="4.10.75.10">
    <property type="entry name" value="Elafin-like"/>
    <property type="match status" value="1"/>
</dbReference>
<evidence type="ECO:0000313" key="4">
    <source>
        <dbReference type="EMBL" id="CAD7586728.1"/>
    </source>
</evidence>
<dbReference type="AlphaFoldDB" id="A0A7R9PH28"/>
<sequence>MDVSVNAVTGNEDAVLAARCTSVCWRPGKINSTCVSSCVSTPVVKPGHCPNAESLTVFDTVCLDACSQDSACPQTHKCCRHDCGATCQEAQGLRTVPGLPDIPSNITVMEHRRGRVVSIHWLGQEAPGLLYLLEQRQHVGHRFSQDRLGPWMSSHRSSRPSATLKGALKPGRWYEFRVAAVDANGTRGFSEPSQPFTLSIGPKPPGPPEDLTVQSRPSGNGTYRGLLKWKHPRNSDLPVQKYKVFWSRRFQEKAAASVLDVTQIVLNNLQAHSLYFLQVQALAQFGRDRLKGEKAATFLDTASMRVQEVQRCTASLHPQYRPMHSYMQQHSLTLVPILLIHKSTKITEPNKLSGSFRYFVCFGHPAREAKKEMWGADNRKCSVLEDQSTAVAQGPRLIKLIRMTTEERLTFKEPLRWLLGLRCNSHSRLDLQMTGRSRVSVKRRIQRGCKVVDSGAQLFRYHSQAI</sequence>
<dbReference type="GO" id="GO:0030182">
    <property type="term" value="P:neuron differentiation"/>
    <property type="evidence" value="ECO:0007669"/>
    <property type="project" value="TreeGrafter"/>
</dbReference>
<dbReference type="PROSITE" id="PS50853">
    <property type="entry name" value="FN3"/>
    <property type="match status" value="2"/>
</dbReference>
<dbReference type="PANTHER" id="PTHR14131:SF5">
    <property type="entry name" value="ANOSMIN-1"/>
    <property type="match status" value="1"/>
</dbReference>
<dbReference type="InterPro" id="IPR013783">
    <property type="entry name" value="Ig-like_fold"/>
</dbReference>
<dbReference type="SUPFAM" id="SSF49265">
    <property type="entry name" value="Fibronectin type III"/>
    <property type="match status" value="1"/>
</dbReference>
<dbReference type="GO" id="GO:0005576">
    <property type="term" value="C:extracellular region"/>
    <property type="evidence" value="ECO:0007669"/>
    <property type="project" value="InterPro"/>
</dbReference>
<name>A0A7R9PH28_TIMGE</name>
<feature type="region of interest" description="Disordered" evidence="1">
    <location>
        <begin position="186"/>
        <end position="217"/>
    </location>
</feature>
<feature type="domain" description="Fibronectin type-III" evidence="2">
    <location>
        <begin position="102"/>
        <end position="203"/>
    </location>
</feature>
<dbReference type="InterPro" id="IPR042447">
    <property type="entry name" value="Anosmin-1"/>
</dbReference>
<feature type="domain" description="Fibronectin type-III" evidence="2">
    <location>
        <begin position="207"/>
        <end position="304"/>
    </location>
</feature>
<dbReference type="Pfam" id="PF00041">
    <property type="entry name" value="fn3"/>
    <property type="match status" value="2"/>
</dbReference>
<reference evidence="4" key="1">
    <citation type="submission" date="2020-11" db="EMBL/GenBank/DDBJ databases">
        <authorList>
            <person name="Tran Van P."/>
        </authorList>
    </citation>
    <scope>NUCLEOTIDE SEQUENCE</scope>
</reference>